<proteinExistence type="inferred from homology"/>
<feature type="transmembrane region" description="Helical" evidence="10">
    <location>
        <begin position="284"/>
        <end position="300"/>
    </location>
</feature>
<dbReference type="AlphaFoldDB" id="A0A7I4CR39"/>
<sequence>MLMGFISLTITILQDPVSKVCVPSSAYNKWTPCRVSKRRKNATATATPNAKPTTNYDFPEEHHRRLLASGGSNSFSCSPVPENSGQNFPQEKLLRIKRIFIIVTDSMPFDGVLLSWKLQQGYEPFISPNTLHQLHIFIFVLALVHVIYSCLTMVLALIKVYRWRKWEKEAHNAVKQATTEELMQSIKYTRQSTLVRYHTSKPRSRSRFIVWMVCFVQDLYIPRADYPALRLSFITAHNHKELYDFHAYMVRSLEDEFQTIVGISSWLWAFVILIWLLNVDGTRLHFWTSLVPVVVVFAIGTKLQHVVATLALENTGVPAPLVGVLLHPRDQLFWFNRPKLLLSIIHLVLFETAFELATFIWHVWQFGYQSCLLENNRGYIFGRLAIGLVVLLFSSYSTVPLYALVTQMGTSYKKAVLSKNVERVMRQWHKDAKQRLKVSAASSASDANEATPPSSSSLILHFKSRLGQRIDASRRSYTSSPKGASPSPSAQVKMEEGTLERTNGSTTPTIQKPLTTAESIWEQRIGSGTSLERIGAISRKSTTSTATVTAKLDQFPTLHPAFKTRALQRQTSLPTEEIQHS</sequence>
<evidence type="ECO:0000313" key="12">
    <source>
        <dbReference type="EnsemblPlants" id="Pp3c26_10700V3.8"/>
    </source>
</evidence>
<feature type="transmembrane region" description="Helical" evidence="10">
    <location>
        <begin position="257"/>
        <end position="277"/>
    </location>
</feature>
<reference evidence="12 13" key="2">
    <citation type="journal article" date="2018" name="Plant J.">
        <title>The Physcomitrella patens chromosome-scale assembly reveals moss genome structure and evolution.</title>
        <authorList>
            <person name="Lang D."/>
            <person name="Ullrich K.K."/>
            <person name="Murat F."/>
            <person name="Fuchs J."/>
            <person name="Jenkins J."/>
            <person name="Haas F.B."/>
            <person name="Piednoel M."/>
            <person name="Gundlach H."/>
            <person name="Van Bel M."/>
            <person name="Meyberg R."/>
            <person name="Vives C."/>
            <person name="Morata J."/>
            <person name="Symeonidi A."/>
            <person name="Hiss M."/>
            <person name="Muchero W."/>
            <person name="Kamisugi Y."/>
            <person name="Saleh O."/>
            <person name="Blanc G."/>
            <person name="Decker E.L."/>
            <person name="van Gessel N."/>
            <person name="Grimwood J."/>
            <person name="Hayes R.D."/>
            <person name="Graham S.W."/>
            <person name="Gunter L.E."/>
            <person name="McDaniel S.F."/>
            <person name="Hoernstein S.N.W."/>
            <person name="Larsson A."/>
            <person name="Li F.W."/>
            <person name="Perroud P.F."/>
            <person name="Phillips J."/>
            <person name="Ranjan P."/>
            <person name="Rokshar D.S."/>
            <person name="Rothfels C.J."/>
            <person name="Schneider L."/>
            <person name="Shu S."/>
            <person name="Stevenson D.W."/>
            <person name="Thummler F."/>
            <person name="Tillich M."/>
            <person name="Villarreal Aguilar J.C."/>
            <person name="Widiez T."/>
            <person name="Wong G.K."/>
            <person name="Wymore A."/>
            <person name="Zhang Y."/>
            <person name="Zimmer A.D."/>
            <person name="Quatrano R.S."/>
            <person name="Mayer K.F.X."/>
            <person name="Goodstein D."/>
            <person name="Casacuberta J.M."/>
            <person name="Vandepoele K."/>
            <person name="Reski R."/>
            <person name="Cuming A.C."/>
            <person name="Tuskan G.A."/>
            <person name="Maumus F."/>
            <person name="Salse J."/>
            <person name="Schmutz J."/>
            <person name="Rensing S.A."/>
        </authorList>
    </citation>
    <scope>NUCLEOTIDE SEQUENCE [LARGE SCALE GENOMIC DNA]</scope>
    <source>
        <strain evidence="12 13">cv. Gransden 2004</strain>
    </source>
</reference>
<evidence type="ECO:0000256" key="6">
    <source>
        <dbReference type="ARBA" id="ARBA00023136"/>
    </source>
</evidence>
<keyword evidence="4 8" id="KW-0611">Plant defense</keyword>
<reference evidence="12" key="3">
    <citation type="submission" date="2020-12" db="UniProtKB">
        <authorList>
            <consortium name="EnsemblPlants"/>
        </authorList>
    </citation>
    <scope>IDENTIFICATION</scope>
</reference>
<feature type="chain" id="PRO_5029475931" description="MLO-like protein" evidence="11">
    <location>
        <begin position="20"/>
        <end position="581"/>
    </location>
</feature>
<evidence type="ECO:0000256" key="9">
    <source>
        <dbReference type="SAM" id="MobiDB-lite"/>
    </source>
</evidence>
<dbReference type="EMBL" id="ABEU02000026">
    <property type="status" value="NOT_ANNOTATED_CDS"/>
    <property type="molecule type" value="Genomic_DNA"/>
</dbReference>
<feature type="signal peptide" evidence="11">
    <location>
        <begin position="1"/>
        <end position="19"/>
    </location>
</feature>
<reference evidence="12 13" key="1">
    <citation type="journal article" date="2008" name="Science">
        <title>The Physcomitrella genome reveals evolutionary insights into the conquest of land by plants.</title>
        <authorList>
            <person name="Rensing S."/>
            <person name="Lang D."/>
            <person name="Zimmer A."/>
            <person name="Terry A."/>
            <person name="Salamov A."/>
            <person name="Shapiro H."/>
            <person name="Nishiyama T."/>
            <person name="Perroud P.-F."/>
            <person name="Lindquist E."/>
            <person name="Kamisugi Y."/>
            <person name="Tanahashi T."/>
            <person name="Sakakibara K."/>
            <person name="Fujita T."/>
            <person name="Oishi K."/>
            <person name="Shin-I T."/>
            <person name="Kuroki Y."/>
            <person name="Toyoda A."/>
            <person name="Suzuki Y."/>
            <person name="Hashimoto A."/>
            <person name="Yamaguchi K."/>
            <person name="Sugano A."/>
            <person name="Kohara Y."/>
            <person name="Fujiyama A."/>
            <person name="Anterola A."/>
            <person name="Aoki S."/>
            <person name="Ashton N."/>
            <person name="Barbazuk W.B."/>
            <person name="Barker E."/>
            <person name="Bennetzen J."/>
            <person name="Bezanilla M."/>
            <person name="Blankenship R."/>
            <person name="Cho S.H."/>
            <person name="Dutcher S."/>
            <person name="Estelle M."/>
            <person name="Fawcett J.A."/>
            <person name="Gundlach H."/>
            <person name="Hanada K."/>
            <person name="Heyl A."/>
            <person name="Hicks K.A."/>
            <person name="Hugh J."/>
            <person name="Lohr M."/>
            <person name="Mayer K."/>
            <person name="Melkozernov A."/>
            <person name="Murata T."/>
            <person name="Nelson D."/>
            <person name="Pils B."/>
            <person name="Prigge M."/>
            <person name="Reiss B."/>
            <person name="Renner T."/>
            <person name="Rombauts S."/>
            <person name="Rushton P."/>
            <person name="Sanderfoot A."/>
            <person name="Schween G."/>
            <person name="Shiu S.-H."/>
            <person name="Stueber K."/>
            <person name="Theodoulou F.L."/>
            <person name="Tu H."/>
            <person name="Van de Peer Y."/>
            <person name="Verrier P.J."/>
            <person name="Waters E."/>
            <person name="Wood A."/>
            <person name="Yang L."/>
            <person name="Cove D."/>
            <person name="Cuming A."/>
            <person name="Hasebe M."/>
            <person name="Lucas S."/>
            <person name="Mishler D.B."/>
            <person name="Reski R."/>
            <person name="Grigoriev I."/>
            <person name="Quatrano R.S."/>
            <person name="Boore J.L."/>
        </authorList>
    </citation>
    <scope>NUCLEOTIDE SEQUENCE [LARGE SCALE GENOMIC DNA]</scope>
    <source>
        <strain evidence="12 13">cv. Gransden 2004</strain>
    </source>
</reference>
<keyword evidence="5 8" id="KW-1133">Transmembrane helix</keyword>
<organism evidence="12 13">
    <name type="scientific">Physcomitrium patens</name>
    <name type="common">Spreading-leaved earth moss</name>
    <name type="synonym">Physcomitrella patens</name>
    <dbReference type="NCBI Taxonomy" id="3218"/>
    <lineage>
        <taxon>Eukaryota</taxon>
        <taxon>Viridiplantae</taxon>
        <taxon>Streptophyta</taxon>
        <taxon>Embryophyta</taxon>
        <taxon>Bryophyta</taxon>
        <taxon>Bryophytina</taxon>
        <taxon>Bryopsida</taxon>
        <taxon>Funariidae</taxon>
        <taxon>Funariales</taxon>
        <taxon>Funariaceae</taxon>
        <taxon>Physcomitrium</taxon>
    </lineage>
</organism>
<dbReference type="Pfam" id="PF03094">
    <property type="entry name" value="Mlo"/>
    <property type="match status" value="2"/>
</dbReference>
<evidence type="ECO:0000256" key="5">
    <source>
        <dbReference type="ARBA" id="ARBA00022989"/>
    </source>
</evidence>
<dbReference type="EnsemblPlants" id="Pp3c26_10700V3.8">
    <property type="protein sequence ID" value="Pp3c26_10700V3.8"/>
    <property type="gene ID" value="Pp3c26_10700"/>
</dbReference>
<dbReference type="InterPro" id="IPR004326">
    <property type="entry name" value="Mlo"/>
</dbReference>
<dbReference type="PANTHER" id="PTHR31942">
    <property type="entry name" value="MLO-LIKE PROTEIN 1"/>
    <property type="match status" value="1"/>
</dbReference>
<keyword evidence="3 8" id="KW-0812">Transmembrane</keyword>
<evidence type="ECO:0000256" key="10">
    <source>
        <dbReference type="SAM" id="Phobius"/>
    </source>
</evidence>
<feature type="transmembrane region" description="Helical" evidence="10">
    <location>
        <begin position="384"/>
        <end position="405"/>
    </location>
</feature>
<dbReference type="GO" id="GO:0016020">
    <property type="term" value="C:membrane"/>
    <property type="evidence" value="ECO:0007669"/>
    <property type="project" value="UniProtKB-SubCell"/>
</dbReference>
<keyword evidence="8" id="KW-0112">Calmodulin-binding</keyword>
<protein>
    <recommendedName>
        <fullName evidence="8">MLO-like protein</fullName>
    </recommendedName>
</protein>
<dbReference type="Gramene" id="Pp3c26_10700V3.8">
    <property type="protein sequence ID" value="Pp3c26_10700V3.8"/>
    <property type="gene ID" value="Pp3c26_10700"/>
</dbReference>
<evidence type="ECO:0000256" key="7">
    <source>
        <dbReference type="ARBA" id="ARBA00023265"/>
    </source>
</evidence>
<comment type="subcellular location">
    <subcellularLocation>
        <location evidence="1 8">Membrane</location>
        <topology evidence="1 8">Multi-pass membrane protein</topology>
    </subcellularLocation>
</comment>
<feature type="compositionally biased region" description="Polar residues" evidence="9">
    <location>
        <begin position="500"/>
        <end position="515"/>
    </location>
</feature>
<feature type="compositionally biased region" description="Low complexity" evidence="9">
    <location>
        <begin position="479"/>
        <end position="490"/>
    </location>
</feature>
<comment type="domain">
    <text evidence="8">The C-terminus contains a calmodulin-binding domain, which binds calmodulin in a calcium-dependent fashion.</text>
</comment>
<gene>
    <name evidence="8" type="primary">MLO</name>
    <name evidence="12" type="synonym">LOC112277800</name>
</gene>
<feature type="transmembrane region" description="Helical" evidence="10">
    <location>
        <begin position="136"/>
        <end position="158"/>
    </location>
</feature>
<comment type="function">
    <text evidence="8">May be involved in modulation of pathogen defense and leaf cell death.</text>
</comment>
<dbReference type="GO" id="GO:0005516">
    <property type="term" value="F:calmodulin binding"/>
    <property type="evidence" value="ECO:0007669"/>
    <property type="project" value="UniProtKB-KW"/>
</dbReference>
<dbReference type="GO" id="GO:0006952">
    <property type="term" value="P:defense response"/>
    <property type="evidence" value="ECO:0007669"/>
    <property type="project" value="UniProtKB-KW"/>
</dbReference>
<dbReference type="PANTHER" id="PTHR31942:SF77">
    <property type="entry name" value="MLO-LIKE PROTEIN 14"/>
    <property type="match status" value="1"/>
</dbReference>
<accession>A0A7I4CR39</accession>
<evidence type="ECO:0000256" key="8">
    <source>
        <dbReference type="RuleBase" id="RU280816"/>
    </source>
</evidence>
<keyword evidence="13" id="KW-1185">Reference proteome</keyword>
<keyword evidence="7 8" id="KW-0568">Pathogenesis-related protein</keyword>
<feature type="transmembrane region" description="Helical" evidence="10">
    <location>
        <begin position="206"/>
        <end position="222"/>
    </location>
</feature>
<evidence type="ECO:0000256" key="11">
    <source>
        <dbReference type="SAM" id="SignalP"/>
    </source>
</evidence>
<evidence type="ECO:0000256" key="1">
    <source>
        <dbReference type="ARBA" id="ARBA00004141"/>
    </source>
</evidence>
<comment type="similarity">
    <text evidence="2 8">Belongs to the MLO family.</text>
</comment>
<evidence type="ECO:0000256" key="2">
    <source>
        <dbReference type="ARBA" id="ARBA00006574"/>
    </source>
</evidence>
<keyword evidence="6 8" id="KW-0472">Membrane</keyword>
<feature type="transmembrane region" description="Helical" evidence="10">
    <location>
        <begin position="340"/>
        <end position="364"/>
    </location>
</feature>
<evidence type="ECO:0000256" key="4">
    <source>
        <dbReference type="ARBA" id="ARBA00022821"/>
    </source>
</evidence>
<dbReference type="InParanoid" id="A0A7I4CR39"/>
<dbReference type="OrthoDB" id="1388414at2759"/>
<evidence type="ECO:0000256" key="3">
    <source>
        <dbReference type="ARBA" id="ARBA00022692"/>
    </source>
</evidence>
<evidence type="ECO:0000313" key="13">
    <source>
        <dbReference type="Proteomes" id="UP000006727"/>
    </source>
</evidence>
<name>A0A7I4CR39_PHYPA</name>
<feature type="region of interest" description="Disordered" evidence="9">
    <location>
        <begin position="473"/>
        <end position="515"/>
    </location>
</feature>
<dbReference type="Proteomes" id="UP000006727">
    <property type="component" value="Chromosome 26"/>
</dbReference>
<keyword evidence="11" id="KW-0732">Signal</keyword>